<evidence type="ECO:0000313" key="2">
    <source>
        <dbReference type="Proteomes" id="UP000238823"/>
    </source>
</evidence>
<organism evidence="1 2">
    <name type="scientific">Enhygromyxa salina</name>
    <dbReference type="NCBI Taxonomy" id="215803"/>
    <lineage>
        <taxon>Bacteria</taxon>
        <taxon>Pseudomonadati</taxon>
        <taxon>Myxococcota</taxon>
        <taxon>Polyangia</taxon>
        <taxon>Nannocystales</taxon>
        <taxon>Nannocystaceae</taxon>
        <taxon>Enhygromyxa</taxon>
    </lineage>
</organism>
<accession>A0A2S9YWI9</accession>
<gene>
    <name evidence="1" type="ORF">ENSA7_08580</name>
</gene>
<comment type="caution">
    <text evidence="1">The sequence shown here is derived from an EMBL/GenBank/DDBJ whole genome shotgun (WGS) entry which is preliminary data.</text>
</comment>
<evidence type="ECO:0008006" key="3">
    <source>
        <dbReference type="Google" id="ProtNLM"/>
    </source>
</evidence>
<dbReference type="RefSeq" id="WP_106087931.1">
    <property type="nucleotide sequence ID" value="NZ_PVNL01000023.1"/>
</dbReference>
<evidence type="ECO:0000313" key="1">
    <source>
        <dbReference type="EMBL" id="PRQ09412.1"/>
    </source>
</evidence>
<protein>
    <recommendedName>
        <fullName evidence="3">Lipoprotein</fullName>
    </recommendedName>
</protein>
<name>A0A2S9YWI9_9BACT</name>
<dbReference type="EMBL" id="PVNL01000023">
    <property type="protein sequence ID" value="PRQ09412.1"/>
    <property type="molecule type" value="Genomic_DNA"/>
</dbReference>
<dbReference type="PROSITE" id="PS51257">
    <property type="entry name" value="PROKAR_LIPOPROTEIN"/>
    <property type="match status" value="1"/>
</dbReference>
<reference evidence="1 2" key="1">
    <citation type="submission" date="2018-03" db="EMBL/GenBank/DDBJ databases">
        <title>Draft Genome Sequences of the Obligatory Marine Myxobacteria Enhygromyxa salina SWB007.</title>
        <authorList>
            <person name="Poehlein A."/>
            <person name="Moghaddam J.A."/>
            <person name="Harms H."/>
            <person name="Alanjari M."/>
            <person name="Koenig G.M."/>
            <person name="Daniel R."/>
            <person name="Schaeberle T.F."/>
        </authorList>
    </citation>
    <scope>NUCLEOTIDE SEQUENCE [LARGE SCALE GENOMIC DNA]</scope>
    <source>
        <strain evidence="1 2">SWB007</strain>
    </source>
</reference>
<proteinExistence type="predicted"/>
<sequence>MRTHVHLASLIALCLTPSMLLGCADLHDDADGEFAIERDYPVLPEEGSSLAYGMLRVVNELDFEALDIDVPLDKRAATSIIEYRAGDDELLGTPDDRFIPDLETLDSLYWMGEASLWRIQNYATLHDYTPDPLPALSCEPELEDAIAACLRYTENAATPVPAQLQGQIGWAPFKADLLPSCLAASDIDYPSTAFFADAGAVAYLDPMLGYQSLLCELESEPVCALGVAGVAARSQPECDAFFSVAPSLSELAVDPAVVADWDAQIAALEGACNGECDYWIRVYTFEPGMAPTLLGDVMDDVVPNSPLQFGQYGGQGLSREPSDTIPSMAAGAQALLTDVIADLGLTGESYDVGQAADEIPCPNCHQFLDSFVLLMRDAGVVIVLDREIFWDS</sequence>
<dbReference type="Proteomes" id="UP000238823">
    <property type="component" value="Unassembled WGS sequence"/>
</dbReference>
<dbReference type="OrthoDB" id="5289073at2"/>
<dbReference type="AlphaFoldDB" id="A0A2S9YWI9"/>